<dbReference type="InterPro" id="IPR053521">
    <property type="entry name" value="McjB-like"/>
</dbReference>
<name>A0A1H3A288_9GAMM</name>
<feature type="domain" description="Microcin J25-processing protein McjB C-terminal" evidence="1">
    <location>
        <begin position="120"/>
        <end position="229"/>
    </location>
</feature>
<keyword evidence="3" id="KW-1185">Reference proteome</keyword>
<evidence type="ECO:0000259" key="1">
    <source>
        <dbReference type="Pfam" id="PF13471"/>
    </source>
</evidence>
<dbReference type="NCBIfam" id="NF033537">
    <property type="entry name" value="lasso_biosyn_B2"/>
    <property type="match status" value="1"/>
</dbReference>
<reference evidence="2 3" key="1">
    <citation type="submission" date="2016-10" db="EMBL/GenBank/DDBJ databases">
        <authorList>
            <person name="de Groot N.N."/>
        </authorList>
    </citation>
    <scope>NUCLEOTIDE SEQUENCE [LARGE SCALE GENOMIC DNA]</scope>
    <source>
        <strain evidence="2 3">DSM 19219</strain>
    </source>
</reference>
<protein>
    <submittedName>
        <fullName evidence="2">Transglutaminase-like superfamily protein</fullName>
    </submittedName>
</protein>
<dbReference type="Proteomes" id="UP000198500">
    <property type="component" value="Unassembled WGS sequence"/>
</dbReference>
<dbReference type="EMBL" id="FNNI01000004">
    <property type="protein sequence ID" value="SDX23338.1"/>
    <property type="molecule type" value="Genomic_DNA"/>
</dbReference>
<accession>A0A1H3A288</accession>
<proteinExistence type="predicted"/>
<dbReference type="Pfam" id="PF13471">
    <property type="entry name" value="Transglut_core3"/>
    <property type="match status" value="1"/>
</dbReference>
<dbReference type="STRING" id="574349.SAMN05443545_104325"/>
<sequence>MEVYPTFSQYAHYVLLNGEFIILDERADRYVVLEAPTSLELESALIEGGEQAEVVRALLDVGILELTSQRQAIRRVSVREHGIGDYEWRFARQFHQTAPARGIRLRALQTLLWTKALLSTRGFHTAMNSLRALKATRADSIHLPPESSEHKRICASAAAAIAEVALWVPYRVECLEYSMSLSRLLLSHGICPTFRIGVQRYDFLSHAWVEVGGQVLGDDPNLPERMCPIVEI</sequence>
<gene>
    <name evidence="2" type="ORF">SAMN05443545_104325</name>
</gene>
<dbReference type="InterPro" id="IPR032708">
    <property type="entry name" value="McjB_C"/>
</dbReference>
<evidence type="ECO:0000313" key="3">
    <source>
        <dbReference type="Proteomes" id="UP000198500"/>
    </source>
</evidence>
<evidence type="ECO:0000313" key="2">
    <source>
        <dbReference type="EMBL" id="SDX23338.1"/>
    </source>
</evidence>
<dbReference type="AlphaFoldDB" id="A0A1H3A288"/>
<organism evidence="2 3">
    <name type="scientific">Aidingimonas halophila</name>
    <dbReference type="NCBI Taxonomy" id="574349"/>
    <lineage>
        <taxon>Bacteria</taxon>
        <taxon>Pseudomonadati</taxon>
        <taxon>Pseudomonadota</taxon>
        <taxon>Gammaproteobacteria</taxon>
        <taxon>Oceanospirillales</taxon>
        <taxon>Halomonadaceae</taxon>
        <taxon>Aidingimonas</taxon>
    </lineage>
</organism>